<reference evidence="3" key="1">
    <citation type="journal article" date="2019" name="Int. J. Syst. Evol. Microbiol.">
        <title>The Global Catalogue of Microorganisms (GCM) 10K type strain sequencing project: providing services to taxonomists for standard genome sequencing and annotation.</title>
        <authorList>
            <consortium name="The Broad Institute Genomics Platform"/>
            <consortium name="The Broad Institute Genome Sequencing Center for Infectious Disease"/>
            <person name="Wu L."/>
            <person name="Ma J."/>
        </authorList>
    </citation>
    <scope>NUCLEOTIDE SEQUENCE [LARGE SCALE GENOMIC DNA]</scope>
    <source>
        <strain evidence="3">JCM 16702</strain>
    </source>
</reference>
<proteinExistence type="predicted"/>
<accession>A0ABP7VY60</accession>
<feature type="transmembrane region" description="Helical" evidence="1">
    <location>
        <begin position="12"/>
        <end position="30"/>
    </location>
</feature>
<keyword evidence="1" id="KW-0472">Membrane</keyword>
<gene>
    <name evidence="2" type="ORF">GCM10022214_38440</name>
</gene>
<protein>
    <submittedName>
        <fullName evidence="2">Uncharacterized protein</fullName>
    </submittedName>
</protein>
<organism evidence="2 3">
    <name type="scientific">Actinomadura miaoliensis</name>
    <dbReference type="NCBI Taxonomy" id="430685"/>
    <lineage>
        <taxon>Bacteria</taxon>
        <taxon>Bacillati</taxon>
        <taxon>Actinomycetota</taxon>
        <taxon>Actinomycetes</taxon>
        <taxon>Streptosporangiales</taxon>
        <taxon>Thermomonosporaceae</taxon>
        <taxon>Actinomadura</taxon>
    </lineage>
</organism>
<keyword evidence="1" id="KW-1133">Transmembrane helix</keyword>
<sequence>MSGIPRPRSWWPIAVLALLAIWIVTLAVLIHRGPRLPKPRPAALAASALATTIPQNPTPPP</sequence>
<evidence type="ECO:0000256" key="1">
    <source>
        <dbReference type="SAM" id="Phobius"/>
    </source>
</evidence>
<dbReference type="Proteomes" id="UP001500683">
    <property type="component" value="Unassembled WGS sequence"/>
</dbReference>
<dbReference type="EMBL" id="BAAAZG010000024">
    <property type="protein sequence ID" value="GAA4077148.1"/>
    <property type="molecule type" value="Genomic_DNA"/>
</dbReference>
<evidence type="ECO:0000313" key="3">
    <source>
        <dbReference type="Proteomes" id="UP001500683"/>
    </source>
</evidence>
<keyword evidence="3" id="KW-1185">Reference proteome</keyword>
<comment type="caution">
    <text evidence="2">The sequence shown here is derived from an EMBL/GenBank/DDBJ whole genome shotgun (WGS) entry which is preliminary data.</text>
</comment>
<dbReference type="RefSeq" id="WP_344949013.1">
    <property type="nucleotide sequence ID" value="NZ_BAAAZG010000024.1"/>
</dbReference>
<keyword evidence="1" id="KW-0812">Transmembrane</keyword>
<evidence type="ECO:0000313" key="2">
    <source>
        <dbReference type="EMBL" id="GAA4077148.1"/>
    </source>
</evidence>
<name>A0ABP7VY60_9ACTN</name>